<dbReference type="SMART" id="SM00612">
    <property type="entry name" value="Kelch"/>
    <property type="match status" value="3"/>
</dbReference>
<dbReference type="AlphaFoldDB" id="A0A7R8CAW3"/>
<gene>
    <name evidence="3" type="ORF">LSAA_1882</name>
</gene>
<dbReference type="Proteomes" id="UP000675881">
    <property type="component" value="Chromosome 1"/>
</dbReference>
<proteinExistence type="predicted"/>
<evidence type="ECO:0000256" key="1">
    <source>
        <dbReference type="ARBA" id="ARBA00022441"/>
    </source>
</evidence>
<dbReference type="Gene3D" id="2.120.10.80">
    <property type="entry name" value="Kelch-type beta propeller"/>
    <property type="match status" value="1"/>
</dbReference>
<evidence type="ECO:0000256" key="2">
    <source>
        <dbReference type="ARBA" id="ARBA00022737"/>
    </source>
</evidence>
<evidence type="ECO:0000313" key="3">
    <source>
        <dbReference type="EMBL" id="CAF2754989.1"/>
    </source>
</evidence>
<dbReference type="PANTHER" id="PTHR24412:SF488">
    <property type="entry name" value="KELCH-LIKE PROTEIN 24"/>
    <property type="match status" value="1"/>
</dbReference>
<evidence type="ECO:0000313" key="4">
    <source>
        <dbReference type="Proteomes" id="UP000675881"/>
    </source>
</evidence>
<dbReference type="InterPro" id="IPR006652">
    <property type="entry name" value="Kelch_1"/>
</dbReference>
<sequence>MVMFTRLGAGKVSRRLDSVERYDVDTNTWIEMAPLKMAVTSPAVVATDGCLYVSGGAVLSDGDGIELVQKYDTKKKKEPFVAPMNERRYRPGVAVSNGKVYVLGGEEGWDRYHDTIECYDTKLDIWENVGEMPSSRSWLSCVGLTVHLDLIKEGT</sequence>
<name>A0A7R8CAW3_LEPSM</name>
<dbReference type="OrthoDB" id="45365at2759"/>
<dbReference type="Pfam" id="PF01344">
    <property type="entry name" value="Kelch_1"/>
    <property type="match status" value="2"/>
</dbReference>
<organism evidence="3 4">
    <name type="scientific">Lepeophtheirus salmonis</name>
    <name type="common">Salmon louse</name>
    <name type="synonym">Caligus salmonis</name>
    <dbReference type="NCBI Taxonomy" id="72036"/>
    <lineage>
        <taxon>Eukaryota</taxon>
        <taxon>Metazoa</taxon>
        <taxon>Ecdysozoa</taxon>
        <taxon>Arthropoda</taxon>
        <taxon>Crustacea</taxon>
        <taxon>Multicrustacea</taxon>
        <taxon>Hexanauplia</taxon>
        <taxon>Copepoda</taxon>
        <taxon>Siphonostomatoida</taxon>
        <taxon>Caligidae</taxon>
        <taxon>Lepeophtheirus</taxon>
    </lineage>
</organism>
<accession>A0A7R8CAW3</accession>
<keyword evidence="1" id="KW-0880">Kelch repeat</keyword>
<keyword evidence="2" id="KW-0677">Repeat</keyword>
<dbReference type="PANTHER" id="PTHR24412">
    <property type="entry name" value="KELCH PROTEIN"/>
    <property type="match status" value="1"/>
</dbReference>
<keyword evidence="4" id="KW-1185">Reference proteome</keyword>
<dbReference type="InterPro" id="IPR015915">
    <property type="entry name" value="Kelch-typ_b-propeller"/>
</dbReference>
<dbReference type="EMBL" id="HG994580">
    <property type="protein sequence ID" value="CAF2754989.1"/>
    <property type="molecule type" value="Genomic_DNA"/>
</dbReference>
<reference evidence="3" key="1">
    <citation type="submission" date="2021-02" db="EMBL/GenBank/DDBJ databases">
        <authorList>
            <person name="Bekaert M."/>
        </authorList>
    </citation>
    <scope>NUCLEOTIDE SEQUENCE</scope>
    <source>
        <strain evidence="3">IoA-00</strain>
    </source>
</reference>
<dbReference type="SUPFAM" id="SSF117281">
    <property type="entry name" value="Kelch motif"/>
    <property type="match status" value="1"/>
</dbReference>
<protein>
    <submittedName>
        <fullName evidence="3">KLHL20</fullName>
    </submittedName>
</protein>